<protein>
    <submittedName>
        <fullName evidence="3">LytTR family transcriptional regulator</fullName>
    </submittedName>
</protein>
<gene>
    <name evidence="3" type="ORF">HUW48_25575</name>
</gene>
<reference evidence="3 4" key="2">
    <citation type="submission" date="2020-08" db="EMBL/GenBank/DDBJ databases">
        <title>Adhaeribacter dokdonensis sp. nov., isolated from the rhizosphere of Elymus tsukushiensis, a plant native to the Dokdo Islands, Republic of Korea.</title>
        <authorList>
            <person name="Ghim S.Y."/>
        </authorList>
    </citation>
    <scope>NUCLEOTIDE SEQUENCE [LARGE SCALE GENOMIC DNA]</scope>
    <source>
        <strain evidence="3 4">KUDC8001</strain>
    </source>
</reference>
<dbReference type="KEGG" id="add:HUW48_25575"/>
<organism evidence="3 4">
    <name type="scientific">Adhaeribacter radiodurans</name>
    <dbReference type="NCBI Taxonomy" id="2745197"/>
    <lineage>
        <taxon>Bacteria</taxon>
        <taxon>Pseudomonadati</taxon>
        <taxon>Bacteroidota</taxon>
        <taxon>Cytophagia</taxon>
        <taxon>Cytophagales</taxon>
        <taxon>Hymenobacteraceae</taxon>
        <taxon>Adhaeribacter</taxon>
    </lineage>
</organism>
<dbReference type="PROSITE" id="PS50930">
    <property type="entry name" value="HTH_LYTTR"/>
    <property type="match status" value="1"/>
</dbReference>
<keyword evidence="1" id="KW-0812">Transmembrane</keyword>
<dbReference type="PANTHER" id="PTHR37299">
    <property type="entry name" value="TRANSCRIPTIONAL REGULATOR-RELATED"/>
    <property type="match status" value="1"/>
</dbReference>
<dbReference type="InterPro" id="IPR046947">
    <property type="entry name" value="LytR-like"/>
</dbReference>
<feature type="domain" description="HTH LytTR-type" evidence="2">
    <location>
        <begin position="162"/>
        <end position="269"/>
    </location>
</feature>
<dbReference type="Gene3D" id="2.40.50.1020">
    <property type="entry name" value="LytTr DNA-binding domain"/>
    <property type="match status" value="1"/>
</dbReference>
<keyword evidence="4" id="KW-1185">Reference proteome</keyword>
<keyword evidence="1" id="KW-1133">Transmembrane helix</keyword>
<reference evidence="3 4" key="1">
    <citation type="submission" date="2020-06" db="EMBL/GenBank/DDBJ databases">
        <authorList>
            <person name="Hwang Y.J."/>
        </authorList>
    </citation>
    <scope>NUCLEOTIDE SEQUENCE [LARGE SCALE GENOMIC DNA]</scope>
    <source>
        <strain evidence="3 4">KUDC8001</strain>
    </source>
</reference>
<evidence type="ECO:0000313" key="4">
    <source>
        <dbReference type="Proteomes" id="UP000514509"/>
    </source>
</evidence>
<dbReference type="EMBL" id="CP055153">
    <property type="protein sequence ID" value="QMU31188.1"/>
    <property type="molecule type" value="Genomic_DNA"/>
</dbReference>
<dbReference type="GO" id="GO:0003677">
    <property type="term" value="F:DNA binding"/>
    <property type="evidence" value="ECO:0007669"/>
    <property type="project" value="InterPro"/>
</dbReference>
<name>A0A7L7LEB9_9BACT</name>
<dbReference type="Proteomes" id="UP000514509">
    <property type="component" value="Chromosome"/>
</dbReference>
<evidence type="ECO:0000313" key="3">
    <source>
        <dbReference type="EMBL" id="QMU31188.1"/>
    </source>
</evidence>
<evidence type="ECO:0000259" key="2">
    <source>
        <dbReference type="PROSITE" id="PS50930"/>
    </source>
</evidence>
<feature type="transmembrane region" description="Helical" evidence="1">
    <location>
        <begin position="81"/>
        <end position="106"/>
    </location>
</feature>
<proteinExistence type="predicted"/>
<dbReference type="RefSeq" id="WP_182413625.1">
    <property type="nucleotide sequence ID" value="NZ_CP055153.1"/>
</dbReference>
<evidence type="ECO:0000256" key="1">
    <source>
        <dbReference type="SAM" id="Phobius"/>
    </source>
</evidence>
<dbReference type="GO" id="GO:0000156">
    <property type="term" value="F:phosphorelay response regulator activity"/>
    <property type="evidence" value="ECO:0007669"/>
    <property type="project" value="InterPro"/>
</dbReference>
<feature type="transmembrane region" description="Helical" evidence="1">
    <location>
        <begin position="12"/>
        <end position="32"/>
    </location>
</feature>
<feature type="transmembrane region" description="Helical" evidence="1">
    <location>
        <begin position="121"/>
        <end position="141"/>
    </location>
</feature>
<feature type="transmembrane region" description="Helical" evidence="1">
    <location>
        <begin position="38"/>
        <end position="60"/>
    </location>
</feature>
<dbReference type="PANTHER" id="PTHR37299:SF1">
    <property type="entry name" value="STAGE 0 SPORULATION PROTEIN A HOMOLOG"/>
    <property type="match status" value="1"/>
</dbReference>
<keyword evidence="1" id="KW-0472">Membrane</keyword>
<dbReference type="Pfam" id="PF04397">
    <property type="entry name" value="LytTR"/>
    <property type="match status" value="1"/>
</dbReference>
<dbReference type="SMART" id="SM00850">
    <property type="entry name" value="LytTR"/>
    <property type="match status" value="1"/>
</dbReference>
<dbReference type="AlphaFoldDB" id="A0A7L7LEB9"/>
<dbReference type="InterPro" id="IPR007492">
    <property type="entry name" value="LytTR_DNA-bd_dom"/>
</dbReference>
<accession>A0A7L7LEB9</accession>
<sequence length="269" mass="31750">MVTDIKKMHSTPDVRLFLLLIPFVNAYNYYLTYTNIQLNWFLVQTFTVDTLQGYAAWWSIRSFIFWLDKRVPYAQGLVKRILLQVLASTVIGLLLIIVTTEILNALLREKPVPLSFYQNDIFIFIIWFLVINGFYVGYHYFQEWQRTEQLRADEKKVRQGGIWVKSGRENVLVAFSEIQGLYVDGDYTVLVTKLKKYLLEKSLDKMEATLPAEMFFRPNRQFIISRQIINGFKRIENGKLILLVQDLDFFPDTIQVSRTKAPAFKDWFQ</sequence>